<sequence>MYKYEFVKIELKSGFLSAKPKVDYKEVIAAYAKKGWRFKQIFAPSTSGYGSSSYFELIFEKEV</sequence>
<evidence type="ECO:0000313" key="1">
    <source>
        <dbReference type="EMBL" id="OEJ99842.1"/>
    </source>
</evidence>
<evidence type="ECO:0000313" key="2">
    <source>
        <dbReference type="Proteomes" id="UP000095552"/>
    </source>
</evidence>
<keyword evidence="2" id="KW-1185">Reference proteome</keyword>
<organism evidence="1 2">
    <name type="scientific">Roseivirga misakiensis</name>
    <dbReference type="NCBI Taxonomy" id="1563681"/>
    <lineage>
        <taxon>Bacteria</taxon>
        <taxon>Pseudomonadati</taxon>
        <taxon>Bacteroidota</taxon>
        <taxon>Cytophagia</taxon>
        <taxon>Cytophagales</taxon>
        <taxon>Roseivirgaceae</taxon>
        <taxon>Roseivirga</taxon>
    </lineage>
</organism>
<dbReference type="Proteomes" id="UP000095552">
    <property type="component" value="Unassembled WGS sequence"/>
</dbReference>
<dbReference type="EMBL" id="MDGQ01000005">
    <property type="protein sequence ID" value="OEJ99842.1"/>
    <property type="molecule type" value="Genomic_DNA"/>
</dbReference>
<dbReference type="RefSeq" id="WP_069835305.1">
    <property type="nucleotide sequence ID" value="NZ_MDGQ01000005.1"/>
</dbReference>
<name>A0A1E5SL39_9BACT</name>
<dbReference type="AlphaFoldDB" id="A0A1E5SL39"/>
<evidence type="ECO:0008006" key="3">
    <source>
        <dbReference type="Google" id="ProtNLM"/>
    </source>
</evidence>
<proteinExistence type="predicted"/>
<gene>
    <name evidence="1" type="ORF">BFP71_09840</name>
</gene>
<comment type="caution">
    <text evidence="1">The sequence shown here is derived from an EMBL/GenBank/DDBJ whole genome shotgun (WGS) entry which is preliminary data.</text>
</comment>
<dbReference type="STRING" id="1563681.BFP71_09840"/>
<dbReference type="OrthoDB" id="1739894at2"/>
<reference evidence="1 2" key="1">
    <citation type="submission" date="2016-08" db="EMBL/GenBank/DDBJ databases">
        <title>Draft genome of Fabibacter sp. strain SK-8.</title>
        <authorList>
            <person name="Wong S.-K."/>
            <person name="Hamasaki K."/>
            <person name="Yoshizawa S."/>
        </authorList>
    </citation>
    <scope>NUCLEOTIDE SEQUENCE [LARGE SCALE GENOMIC DNA]</scope>
    <source>
        <strain evidence="1 2">SK-8</strain>
    </source>
</reference>
<dbReference type="Pfam" id="PF13783">
    <property type="entry name" value="DUF4177"/>
    <property type="match status" value="1"/>
</dbReference>
<dbReference type="InterPro" id="IPR025234">
    <property type="entry name" value="YjzH-like"/>
</dbReference>
<accession>A0A1E5SL39</accession>
<protein>
    <recommendedName>
        <fullName evidence="3">DUF4177 domain-containing protein</fullName>
    </recommendedName>
</protein>